<evidence type="ECO:0000313" key="6">
    <source>
        <dbReference type="Proteomes" id="UP000516314"/>
    </source>
</evidence>
<dbReference type="InterPro" id="IPR001245">
    <property type="entry name" value="Ser-Thr/Tyr_kinase_cat_dom"/>
</dbReference>
<keyword evidence="2" id="KW-0472">Membrane</keyword>
<dbReference type="Pfam" id="PF07714">
    <property type="entry name" value="PK_Tyr_Ser-Thr"/>
    <property type="match status" value="1"/>
</dbReference>
<feature type="region of interest" description="Disordered" evidence="3">
    <location>
        <begin position="77"/>
        <end position="105"/>
    </location>
</feature>
<evidence type="ECO:0000256" key="1">
    <source>
        <dbReference type="ARBA" id="ARBA00004236"/>
    </source>
</evidence>
<dbReference type="Proteomes" id="UP000516314">
    <property type="component" value="Chromosome 3"/>
</dbReference>
<dbReference type="EMBL" id="LR881468">
    <property type="protein sequence ID" value="CAD5321745.1"/>
    <property type="molecule type" value="Genomic_DNA"/>
</dbReference>
<feature type="region of interest" description="Disordered" evidence="3">
    <location>
        <begin position="225"/>
        <end position="273"/>
    </location>
</feature>
<protein>
    <submittedName>
        <fullName evidence="5">(thale cress) hypothetical protein</fullName>
    </submittedName>
</protein>
<evidence type="ECO:0000256" key="3">
    <source>
        <dbReference type="SAM" id="MobiDB-lite"/>
    </source>
</evidence>
<feature type="domain" description="Serine-threonine/tyrosine-protein kinase catalytic" evidence="4">
    <location>
        <begin position="92"/>
        <end position="199"/>
    </location>
</feature>
<name>A0A7G2EI33_ARATH</name>
<feature type="compositionally biased region" description="Polar residues" evidence="3">
    <location>
        <begin position="246"/>
        <end position="256"/>
    </location>
</feature>
<dbReference type="SUPFAM" id="SSF56112">
    <property type="entry name" value="Protein kinase-like (PK-like)"/>
    <property type="match status" value="1"/>
</dbReference>
<reference evidence="5 6" key="1">
    <citation type="submission" date="2020-09" db="EMBL/GenBank/DDBJ databases">
        <authorList>
            <person name="Ashkenazy H."/>
        </authorList>
    </citation>
    <scope>NUCLEOTIDE SEQUENCE [LARGE SCALE GENOMIC DNA]</scope>
    <source>
        <strain evidence="6">cv. Cdm-0</strain>
    </source>
</reference>
<proteinExistence type="predicted"/>
<evidence type="ECO:0000313" key="5">
    <source>
        <dbReference type="EMBL" id="CAD5321745.1"/>
    </source>
</evidence>
<dbReference type="PANTHER" id="PTHR45621">
    <property type="entry name" value="OS01G0588500 PROTEIN-RELATED"/>
    <property type="match status" value="1"/>
</dbReference>
<dbReference type="AlphaFoldDB" id="A0A7G2EI33"/>
<dbReference type="GO" id="GO:0005886">
    <property type="term" value="C:plasma membrane"/>
    <property type="evidence" value="ECO:0007669"/>
    <property type="project" value="UniProtKB-SubCell"/>
</dbReference>
<accession>A0A7G2EI33</accession>
<gene>
    <name evidence="5" type="ORF">AT9943_LOCUS9793</name>
</gene>
<dbReference type="Gene3D" id="1.10.510.10">
    <property type="entry name" value="Transferase(Phosphotransferase) domain 1"/>
    <property type="match status" value="1"/>
</dbReference>
<feature type="compositionally biased region" description="Basic residues" evidence="3">
    <location>
        <begin position="23"/>
        <end position="33"/>
    </location>
</feature>
<comment type="subcellular location">
    <subcellularLocation>
        <location evidence="1">Cell membrane</location>
    </subcellularLocation>
</comment>
<evidence type="ECO:0000259" key="4">
    <source>
        <dbReference type="Pfam" id="PF07714"/>
    </source>
</evidence>
<feature type="compositionally biased region" description="Gly residues" evidence="3">
    <location>
        <begin position="227"/>
        <end position="237"/>
    </location>
</feature>
<dbReference type="InterPro" id="IPR011009">
    <property type="entry name" value="Kinase-like_dom_sf"/>
</dbReference>
<sequence>MGFDSVKVMENWQSKTSNENEKKKKKRRRKKNNNVRNSEHYEEEANGCWVKFRYIVCCASSTSDVETSLTLSTSTVGSQSAIVQSNDQPVGPVSSTTTTSNAESHLTSKSDVYSFGVVLLEMLTGRRSMDKNRPNGEHNLVEWARPHLLDKRRFYRLLDPRLEGHFSVKGAQKVTQLAAQCLSRDSKIRPKMSEVVEVLKPLPHLKDMASASYYFQTMQAERLKAGSGSGSGRGFGSRNGQPVFRTLSSPHGQAGSSPYRHQIPSPKPKGATT</sequence>
<dbReference type="InterPro" id="IPR050823">
    <property type="entry name" value="Plant_Ser_Thr_Prot_Kinase"/>
</dbReference>
<evidence type="ECO:0000256" key="2">
    <source>
        <dbReference type="ARBA" id="ARBA00022475"/>
    </source>
</evidence>
<feature type="region of interest" description="Disordered" evidence="3">
    <location>
        <begin position="1"/>
        <end position="40"/>
    </location>
</feature>
<dbReference type="GO" id="GO:0004672">
    <property type="term" value="F:protein kinase activity"/>
    <property type="evidence" value="ECO:0007669"/>
    <property type="project" value="InterPro"/>
</dbReference>
<keyword evidence="2" id="KW-1003">Cell membrane</keyword>
<organism evidence="5 6">
    <name type="scientific">Arabidopsis thaliana</name>
    <name type="common">Mouse-ear cress</name>
    <dbReference type="NCBI Taxonomy" id="3702"/>
    <lineage>
        <taxon>Eukaryota</taxon>
        <taxon>Viridiplantae</taxon>
        <taxon>Streptophyta</taxon>
        <taxon>Embryophyta</taxon>
        <taxon>Tracheophyta</taxon>
        <taxon>Spermatophyta</taxon>
        <taxon>Magnoliopsida</taxon>
        <taxon>eudicotyledons</taxon>
        <taxon>Gunneridae</taxon>
        <taxon>Pentapetalae</taxon>
        <taxon>rosids</taxon>
        <taxon>malvids</taxon>
        <taxon>Brassicales</taxon>
        <taxon>Brassicaceae</taxon>
        <taxon>Camelineae</taxon>
        <taxon>Arabidopsis</taxon>
    </lineage>
</organism>